<sequence>MHNETISSPRALRLLLKVRFSGLVSSLMRSSKGSAAKTTGKLIGFGLLYLYLAVVFMMLFGMMFLGLSAFNEMGIGWLYFAMYALIGFILMIIGSAALAKTQIFDAKDNDLLLSMPIPPSAIVTSRMLMLVLVNFVYLLMVMVPAGVVWAVMIGFDAVGAIAFILLSAGLLMLSTALGIFMGWIIALVTRRARNKAIVTMVFTIAFMAVYFIFCFGAQQYVQTLVENGEEIAGALRGIAPLYWFGEAISASNALYLLLALAVCVIPFVIAFAIISKTFSKIVAGSRDSVRVKNKKVKVVATPVKKALLKREFSRLFSSPTYLTNSGVGLILSVMGIVALIVESGTIRELFEQSELPMVIISGFMMVAVLFLVSMSVFTSASISIEGKNFWILRSIPVSTKDILFAKLRMHLTLTLPIAVAMWLAVNVFFYAGISFLISSLISIVCYTFFTANFGLVENLKHPVLDWTDESVIVKRGASATVTVLVNMGLSILPMILIAVTPVNYIDAVLWVWAALMALIMFLTYRWIVTSGIKRFEELS</sequence>
<dbReference type="EMBL" id="DVIR01000041">
    <property type="protein sequence ID" value="HIS24679.1"/>
    <property type="molecule type" value="Genomic_DNA"/>
</dbReference>
<evidence type="ECO:0000313" key="2">
    <source>
        <dbReference type="EMBL" id="HIS24679.1"/>
    </source>
</evidence>
<keyword evidence="1" id="KW-1133">Transmembrane helix</keyword>
<feature type="transmembrane region" description="Helical" evidence="1">
    <location>
        <begin position="42"/>
        <end position="65"/>
    </location>
</feature>
<feature type="transmembrane region" description="Helical" evidence="1">
    <location>
        <begin position="77"/>
        <end position="99"/>
    </location>
</feature>
<dbReference type="AlphaFoldDB" id="A0A9D1ENX8"/>
<gene>
    <name evidence="2" type="ORF">IAD01_04665</name>
</gene>
<evidence type="ECO:0000313" key="3">
    <source>
        <dbReference type="Proteomes" id="UP000823982"/>
    </source>
</evidence>
<proteinExistence type="predicted"/>
<comment type="caution">
    <text evidence="2">The sequence shown here is derived from an EMBL/GenBank/DDBJ whole genome shotgun (WGS) entry which is preliminary data.</text>
</comment>
<feature type="transmembrane region" description="Helical" evidence="1">
    <location>
        <begin position="253"/>
        <end position="274"/>
    </location>
</feature>
<dbReference type="Proteomes" id="UP000823982">
    <property type="component" value="Unassembled WGS sequence"/>
</dbReference>
<feature type="transmembrane region" description="Helical" evidence="1">
    <location>
        <begin position="128"/>
        <end position="152"/>
    </location>
</feature>
<keyword evidence="1" id="KW-0812">Transmembrane</keyword>
<dbReference type="Pfam" id="PF16949">
    <property type="entry name" value="ABC_tran_2"/>
    <property type="match status" value="1"/>
</dbReference>
<keyword evidence="1" id="KW-0472">Membrane</keyword>
<feature type="transmembrane region" description="Helical" evidence="1">
    <location>
        <begin position="410"/>
        <end position="429"/>
    </location>
</feature>
<feature type="transmembrane region" description="Helical" evidence="1">
    <location>
        <begin position="507"/>
        <end position="527"/>
    </location>
</feature>
<name>A0A9D1ENX8_9FIRM</name>
<feature type="transmembrane region" description="Helical" evidence="1">
    <location>
        <begin position="158"/>
        <end position="185"/>
    </location>
</feature>
<reference evidence="2" key="2">
    <citation type="journal article" date="2021" name="PeerJ">
        <title>Extensive microbial diversity within the chicken gut microbiome revealed by metagenomics and culture.</title>
        <authorList>
            <person name="Gilroy R."/>
            <person name="Ravi A."/>
            <person name="Getino M."/>
            <person name="Pursley I."/>
            <person name="Horton D.L."/>
            <person name="Alikhan N.F."/>
            <person name="Baker D."/>
            <person name="Gharbi K."/>
            <person name="Hall N."/>
            <person name="Watson M."/>
            <person name="Adriaenssens E.M."/>
            <person name="Foster-Nyarko E."/>
            <person name="Jarju S."/>
            <person name="Secka A."/>
            <person name="Antonio M."/>
            <person name="Oren A."/>
            <person name="Chaudhuri R.R."/>
            <person name="La Ragione R."/>
            <person name="Hildebrand F."/>
            <person name="Pallen M.J."/>
        </authorList>
    </citation>
    <scope>NUCLEOTIDE SEQUENCE</scope>
    <source>
        <strain evidence="2">CHK157-1446</strain>
    </source>
</reference>
<accession>A0A9D1ENX8</accession>
<dbReference type="InterPro" id="IPR031599">
    <property type="entry name" value="ABC_tran_2"/>
</dbReference>
<reference evidence="2" key="1">
    <citation type="submission" date="2020-10" db="EMBL/GenBank/DDBJ databases">
        <authorList>
            <person name="Gilroy R."/>
        </authorList>
    </citation>
    <scope>NUCLEOTIDE SEQUENCE</scope>
    <source>
        <strain evidence="2">CHK157-1446</strain>
    </source>
</reference>
<feature type="transmembrane region" description="Helical" evidence="1">
    <location>
        <begin position="321"/>
        <end position="341"/>
    </location>
</feature>
<feature type="transmembrane region" description="Helical" evidence="1">
    <location>
        <begin position="435"/>
        <end position="456"/>
    </location>
</feature>
<evidence type="ECO:0000256" key="1">
    <source>
        <dbReference type="SAM" id="Phobius"/>
    </source>
</evidence>
<organism evidence="2 3">
    <name type="scientific">Candidatus Faeciplasma gallinarum</name>
    <dbReference type="NCBI Taxonomy" id="2840799"/>
    <lineage>
        <taxon>Bacteria</taxon>
        <taxon>Bacillati</taxon>
        <taxon>Bacillota</taxon>
        <taxon>Clostridia</taxon>
        <taxon>Eubacteriales</taxon>
        <taxon>Oscillospiraceae</taxon>
        <taxon>Oscillospiraceae incertae sedis</taxon>
        <taxon>Candidatus Faeciplasma</taxon>
    </lineage>
</organism>
<protein>
    <submittedName>
        <fullName evidence="2">Uncharacterized protein</fullName>
    </submittedName>
</protein>
<feature type="transmembrane region" description="Helical" evidence="1">
    <location>
        <begin position="197"/>
        <end position="218"/>
    </location>
</feature>
<feature type="transmembrane region" description="Helical" evidence="1">
    <location>
        <begin position="361"/>
        <end position="384"/>
    </location>
</feature>
<feature type="transmembrane region" description="Helical" evidence="1">
    <location>
        <begin position="477"/>
        <end position="501"/>
    </location>
</feature>